<dbReference type="PRINTS" id="PR00038">
    <property type="entry name" value="HTHLUXR"/>
</dbReference>
<dbReference type="RefSeq" id="WP_191790085.1">
    <property type="nucleotide sequence ID" value="NZ_JACSQE010000005.1"/>
</dbReference>
<evidence type="ECO:0000313" key="6">
    <source>
        <dbReference type="EMBL" id="MBD7998370.1"/>
    </source>
</evidence>
<dbReference type="CDD" id="cd06170">
    <property type="entry name" value="LuxR_C_like"/>
    <property type="match status" value="1"/>
</dbReference>
<evidence type="ECO:0000256" key="3">
    <source>
        <dbReference type="ARBA" id="ARBA00023163"/>
    </source>
</evidence>
<evidence type="ECO:0000259" key="5">
    <source>
        <dbReference type="PROSITE" id="PS50043"/>
    </source>
</evidence>
<dbReference type="InterPro" id="IPR027417">
    <property type="entry name" value="P-loop_NTPase"/>
</dbReference>
<dbReference type="SUPFAM" id="SSF52540">
    <property type="entry name" value="P-loop containing nucleoside triphosphate hydrolases"/>
    <property type="match status" value="1"/>
</dbReference>
<organism evidence="6 7">
    <name type="scientific">Oerskovia gallyi</name>
    <dbReference type="NCBI Taxonomy" id="2762226"/>
    <lineage>
        <taxon>Bacteria</taxon>
        <taxon>Bacillati</taxon>
        <taxon>Actinomycetota</taxon>
        <taxon>Actinomycetes</taxon>
        <taxon>Micrococcales</taxon>
        <taxon>Cellulomonadaceae</taxon>
        <taxon>Oerskovia</taxon>
    </lineage>
</organism>
<evidence type="ECO:0000256" key="4">
    <source>
        <dbReference type="SAM" id="MobiDB-lite"/>
    </source>
</evidence>
<dbReference type="InterPro" id="IPR036388">
    <property type="entry name" value="WH-like_DNA-bd_sf"/>
</dbReference>
<keyword evidence="1" id="KW-0805">Transcription regulation</keyword>
<dbReference type="PROSITE" id="PS00622">
    <property type="entry name" value="HTH_LUXR_1"/>
    <property type="match status" value="1"/>
</dbReference>
<gene>
    <name evidence="6" type="ORF">H9640_07390</name>
</gene>
<reference evidence="6 7" key="1">
    <citation type="submission" date="2020-08" db="EMBL/GenBank/DDBJ databases">
        <title>A Genomic Blueprint of the Chicken Gut Microbiome.</title>
        <authorList>
            <person name="Gilroy R."/>
            <person name="Ravi A."/>
            <person name="Getino M."/>
            <person name="Pursley I."/>
            <person name="Horton D.L."/>
            <person name="Alikhan N.-F."/>
            <person name="Baker D."/>
            <person name="Gharbi K."/>
            <person name="Hall N."/>
            <person name="Watson M."/>
            <person name="Adriaenssens E.M."/>
            <person name="Foster-Nyarko E."/>
            <person name="Jarju S."/>
            <person name="Secka A."/>
            <person name="Antonio M."/>
            <person name="Oren A."/>
            <person name="Chaudhuri R."/>
            <person name="La Ragione R.M."/>
            <person name="Hildebrand F."/>
            <person name="Pallen M.J."/>
        </authorList>
    </citation>
    <scope>NUCLEOTIDE SEQUENCE [LARGE SCALE GENOMIC DNA]</scope>
    <source>
        <strain evidence="6 7">Sa2CUA8</strain>
    </source>
</reference>
<feature type="region of interest" description="Disordered" evidence="4">
    <location>
        <begin position="477"/>
        <end position="500"/>
    </location>
</feature>
<keyword evidence="2" id="KW-0238">DNA-binding</keyword>
<dbReference type="PROSITE" id="PS50043">
    <property type="entry name" value="HTH_LUXR_2"/>
    <property type="match status" value="1"/>
</dbReference>
<evidence type="ECO:0000256" key="1">
    <source>
        <dbReference type="ARBA" id="ARBA00023015"/>
    </source>
</evidence>
<comment type="caution">
    <text evidence="6">The sequence shown here is derived from an EMBL/GenBank/DDBJ whole genome shotgun (WGS) entry which is preliminary data.</text>
</comment>
<dbReference type="Pfam" id="PF00196">
    <property type="entry name" value="GerE"/>
    <property type="match status" value="1"/>
</dbReference>
<name>A0ABR8V104_9CELL</name>
<dbReference type="Proteomes" id="UP000633601">
    <property type="component" value="Unassembled WGS sequence"/>
</dbReference>
<feature type="domain" description="HTH luxR-type" evidence="5">
    <location>
        <begin position="821"/>
        <end position="882"/>
    </location>
</feature>
<dbReference type="Gene3D" id="1.10.10.10">
    <property type="entry name" value="Winged helix-like DNA-binding domain superfamily/Winged helix DNA-binding domain"/>
    <property type="match status" value="1"/>
</dbReference>
<dbReference type="InterPro" id="IPR016032">
    <property type="entry name" value="Sig_transdc_resp-reg_C-effctor"/>
</dbReference>
<evidence type="ECO:0000256" key="2">
    <source>
        <dbReference type="ARBA" id="ARBA00023125"/>
    </source>
</evidence>
<feature type="compositionally biased region" description="Basic and acidic residues" evidence="4">
    <location>
        <begin position="491"/>
        <end position="500"/>
    </location>
</feature>
<keyword evidence="3" id="KW-0804">Transcription</keyword>
<dbReference type="PANTHER" id="PTHR44688">
    <property type="entry name" value="DNA-BINDING TRANSCRIPTIONAL ACTIVATOR DEVR_DOSR"/>
    <property type="match status" value="1"/>
</dbReference>
<proteinExistence type="predicted"/>
<protein>
    <submittedName>
        <fullName evidence="6">LuxR family transcriptional regulator</fullName>
    </submittedName>
</protein>
<keyword evidence="7" id="KW-1185">Reference proteome</keyword>
<dbReference type="EMBL" id="JACSQE010000005">
    <property type="protein sequence ID" value="MBD7998370.1"/>
    <property type="molecule type" value="Genomic_DNA"/>
</dbReference>
<dbReference type="SUPFAM" id="SSF46894">
    <property type="entry name" value="C-terminal effector domain of the bipartite response regulators"/>
    <property type="match status" value="1"/>
</dbReference>
<dbReference type="PANTHER" id="PTHR44688:SF16">
    <property type="entry name" value="DNA-BINDING TRANSCRIPTIONAL ACTIVATOR DEVR_DOSR"/>
    <property type="match status" value="1"/>
</dbReference>
<accession>A0ABR8V104</accession>
<sequence>MSLPTPRVPLLDLVARAIAAGTSVSVVGLPGSGRSTLLDQVRDAADDDGWHVVRVPGAGGMGDRPLEGLVLAGLVTGPTGSLGALATAVEDVARAAGTGRTLFVLDDVDALDDASAAVVAAVVRRVGASVVATVRPPFPGERSVERVLLGRDATVLWMPVLPFEEVHRMASEVLGGQVDSDVAGRVYSLSGGLPGIARSIVLEARRAGHLTEFEGRWIARRDLWTPALTVAVGRLLGDLGEEARDGLGILSTLGPAEVATVRRLVPWPVVVTLDDHGLVRLVEEEDRSLVVVFPPLLAEHLRHTGHGARGLHALEAISATLAVDDDEATALRRPLLGSPMGWSSSPESAAILGRILRERAATQLLVHREAWRREPTSRNTVLYLDALLVDGAPAERISEVLAETRRHEAVEPPGYVAFVRAWEAGYRALVLHDARGALTGLSDLAAHDVAGEAPLFDAIAQHVRLVVEVGGHAEQAAAWSERGQDAPTAPRADDMPSRAEDDGLVRAQGGILIQSDDVVRLVRGESLLAQGRVVDAWHELAEVTLPETSPRQDAASLVPQAQMLSGQIVAATDRSMRLLDEARGTLERDMIEPHGYVVALGLFLQGRFTSLRDHLTSIFAISAPAPLRPTTRAGLLTLAAALSFLEGNVRSARSLVSQLESMRLVGAFTPLARPAVPRAVLALSSGEGPREATREAWDDVSSLMDRGHVLAAVFDGALLVDLWPDQDRAPRLAALALGAQGTVLPALGRYLLAAAERDPEALLRCVDDLKDRRLVVYATRAHTAAVRLLREDGQSARATAESARLRTAAEQVGDELGLLVATSDTSGLTPREAEVARLVADGLSNREVAARLVLSERTVDNHVYRIFRKLGVGSRDEIGRWL</sequence>
<dbReference type="SMART" id="SM00421">
    <property type="entry name" value="HTH_LUXR"/>
    <property type="match status" value="1"/>
</dbReference>
<dbReference type="InterPro" id="IPR000792">
    <property type="entry name" value="Tscrpt_reg_LuxR_C"/>
</dbReference>
<evidence type="ECO:0000313" key="7">
    <source>
        <dbReference type="Proteomes" id="UP000633601"/>
    </source>
</evidence>